<sequence>MSVQQSRQSQYNTRHSDSWTSTRFIDAGHLPPRRLPPRTVTQQNVTQQNGILRRHHSPPAVRAGRGAAAGGRVSLVTRAAALVAAGHPRHAPARRPPQPPRAAPAAAQSREPRRSPPTLVATRAPPALPAAALGPRQPPRATGARAPLSAARATREGAQVSDAMEDGPGVQSGVRGVRESSSVEGRGAGERHRMPHQRGPASGKLPLRAARSSSCLPALLAPHSASCC</sequence>
<dbReference type="AlphaFoldDB" id="A0A8T0P362"/>
<feature type="region of interest" description="Disordered" evidence="1">
    <location>
        <begin position="1"/>
        <end position="68"/>
    </location>
</feature>
<organism evidence="2 3">
    <name type="scientific">Panicum virgatum</name>
    <name type="common">Blackwell switchgrass</name>
    <dbReference type="NCBI Taxonomy" id="38727"/>
    <lineage>
        <taxon>Eukaryota</taxon>
        <taxon>Viridiplantae</taxon>
        <taxon>Streptophyta</taxon>
        <taxon>Embryophyta</taxon>
        <taxon>Tracheophyta</taxon>
        <taxon>Spermatophyta</taxon>
        <taxon>Magnoliopsida</taxon>
        <taxon>Liliopsida</taxon>
        <taxon>Poales</taxon>
        <taxon>Poaceae</taxon>
        <taxon>PACMAD clade</taxon>
        <taxon>Panicoideae</taxon>
        <taxon>Panicodae</taxon>
        <taxon>Paniceae</taxon>
        <taxon>Panicinae</taxon>
        <taxon>Panicum</taxon>
        <taxon>Panicum sect. Hiantes</taxon>
    </lineage>
</organism>
<keyword evidence="3" id="KW-1185">Reference proteome</keyword>
<feature type="compositionally biased region" description="Low complexity" evidence="1">
    <location>
        <begin position="116"/>
        <end position="141"/>
    </location>
</feature>
<accession>A0A8T0P362</accession>
<comment type="caution">
    <text evidence="2">The sequence shown here is derived from an EMBL/GenBank/DDBJ whole genome shotgun (WGS) entry which is preliminary data.</text>
</comment>
<evidence type="ECO:0000313" key="3">
    <source>
        <dbReference type="Proteomes" id="UP000823388"/>
    </source>
</evidence>
<feature type="compositionally biased region" description="Low complexity" evidence="1">
    <location>
        <begin position="172"/>
        <end position="185"/>
    </location>
</feature>
<evidence type="ECO:0000313" key="2">
    <source>
        <dbReference type="EMBL" id="KAG2556173.1"/>
    </source>
</evidence>
<reference evidence="2" key="1">
    <citation type="submission" date="2020-05" db="EMBL/GenBank/DDBJ databases">
        <title>WGS assembly of Panicum virgatum.</title>
        <authorList>
            <person name="Lovell J.T."/>
            <person name="Jenkins J."/>
            <person name="Shu S."/>
            <person name="Juenger T.E."/>
            <person name="Schmutz J."/>
        </authorList>
    </citation>
    <scope>NUCLEOTIDE SEQUENCE</scope>
    <source>
        <strain evidence="2">AP13</strain>
    </source>
</reference>
<name>A0A8T0P362_PANVG</name>
<dbReference type="Proteomes" id="UP000823388">
    <property type="component" value="Chromosome 8N"/>
</dbReference>
<feature type="compositionally biased region" description="Low complexity" evidence="1">
    <location>
        <begin position="37"/>
        <end position="49"/>
    </location>
</feature>
<dbReference type="EMBL" id="CM029052">
    <property type="protein sequence ID" value="KAG2556173.1"/>
    <property type="molecule type" value="Genomic_DNA"/>
</dbReference>
<protein>
    <submittedName>
        <fullName evidence="2">Uncharacterized protein</fullName>
    </submittedName>
</protein>
<proteinExistence type="predicted"/>
<feature type="compositionally biased region" description="Polar residues" evidence="1">
    <location>
        <begin position="1"/>
        <end position="23"/>
    </location>
</feature>
<feature type="region of interest" description="Disordered" evidence="1">
    <location>
        <begin position="85"/>
        <end position="206"/>
    </location>
</feature>
<gene>
    <name evidence="2" type="ORF">PVAP13_8NG055600</name>
</gene>
<evidence type="ECO:0000256" key="1">
    <source>
        <dbReference type="SAM" id="MobiDB-lite"/>
    </source>
</evidence>